<accession>Q2SGU2</accession>
<dbReference type="HOGENOM" id="CLU_3252357_0_0_6"/>
<keyword evidence="2" id="KW-1185">Reference proteome</keyword>
<dbReference type="AlphaFoldDB" id="Q2SGU2"/>
<proteinExistence type="predicted"/>
<dbReference type="KEGG" id="hch:HCH_03382"/>
<gene>
    <name evidence="1" type="ordered locus">HCH_03382</name>
</gene>
<dbReference type="EMBL" id="CP000155">
    <property type="protein sequence ID" value="ABC30132.1"/>
    <property type="molecule type" value="Genomic_DNA"/>
</dbReference>
<protein>
    <submittedName>
        <fullName evidence="1">Uncharacterized protein</fullName>
    </submittedName>
</protein>
<organism evidence="1 2">
    <name type="scientific">Hahella chejuensis (strain KCTC 2396)</name>
    <dbReference type="NCBI Taxonomy" id="349521"/>
    <lineage>
        <taxon>Bacteria</taxon>
        <taxon>Pseudomonadati</taxon>
        <taxon>Pseudomonadota</taxon>
        <taxon>Gammaproteobacteria</taxon>
        <taxon>Oceanospirillales</taxon>
        <taxon>Hahellaceae</taxon>
        <taxon>Hahella</taxon>
    </lineage>
</organism>
<reference evidence="1 2" key="1">
    <citation type="journal article" date="2005" name="Nucleic Acids Res.">
        <title>Genomic blueprint of Hahella chejuensis, a marine microbe producing an algicidal agent.</title>
        <authorList>
            <person name="Jeong H."/>
            <person name="Yim J.H."/>
            <person name="Lee C."/>
            <person name="Choi S.-H."/>
            <person name="Park Y.K."/>
            <person name="Yoon S.H."/>
            <person name="Hur C.-G."/>
            <person name="Kang H.-Y."/>
            <person name="Kim D."/>
            <person name="Lee H.H."/>
            <person name="Park K.H."/>
            <person name="Park S.-H."/>
            <person name="Park H.-S."/>
            <person name="Lee H.K."/>
            <person name="Oh T.K."/>
            <person name="Kim J.F."/>
        </authorList>
    </citation>
    <scope>NUCLEOTIDE SEQUENCE [LARGE SCALE GENOMIC DNA]</scope>
    <source>
        <strain evidence="1 2">KCTC 2396</strain>
    </source>
</reference>
<name>Q2SGU2_HAHCH</name>
<dbReference type="Proteomes" id="UP000000238">
    <property type="component" value="Chromosome"/>
</dbReference>
<evidence type="ECO:0000313" key="1">
    <source>
        <dbReference type="EMBL" id="ABC30132.1"/>
    </source>
</evidence>
<sequence length="42" mass="4711">MRIFIMNDPYVLGCLSVGFSMKSGGARRPPVMLQALRRTEPN</sequence>
<evidence type="ECO:0000313" key="2">
    <source>
        <dbReference type="Proteomes" id="UP000000238"/>
    </source>
</evidence>